<name>J8ZPQ0_EDHAE</name>
<dbReference type="PANTHER" id="PTHR47979">
    <property type="entry name" value="DRAB11-RELATED"/>
    <property type="match status" value="1"/>
</dbReference>
<dbReference type="HOGENOM" id="CLU_1354594_0_0_1"/>
<evidence type="ECO:0008006" key="3">
    <source>
        <dbReference type="Google" id="ProtNLM"/>
    </source>
</evidence>
<dbReference type="Proteomes" id="UP000003163">
    <property type="component" value="Unassembled WGS sequence"/>
</dbReference>
<dbReference type="VEuPathDB" id="MicrosporidiaDB:EDEG_03795"/>
<dbReference type="STRING" id="1003232.J8ZPQ0"/>
<dbReference type="Gene3D" id="3.40.50.300">
    <property type="entry name" value="P-loop containing nucleotide triphosphate hydrolases"/>
    <property type="match status" value="1"/>
</dbReference>
<dbReference type="PRINTS" id="PR00449">
    <property type="entry name" value="RASTRNSFRMNG"/>
</dbReference>
<organism evidence="1 2">
    <name type="scientific">Edhazardia aedis (strain USNM 41457)</name>
    <name type="common">Microsporidian parasite</name>
    <dbReference type="NCBI Taxonomy" id="1003232"/>
    <lineage>
        <taxon>Eukaryota</taxon>
        <taxon>Fungi</taxon>
        <taxon>Fungi incertae sedis</taxon>
        <taxon>Microsporidia</taxon>
        <taxon>Edhazardia</taxon>
    </lineage>
</organism>
<dbReference type="InterPro" id="IPR027417">
    <property type="entry name" value="P-loop_NTPase"/>
</dbReference>
<evidence type="ECO:0000313" key="2">
    <source>
        <dbReference type="Proteomes" id="UP000003163"/>
    </source>
</evidence>
<protein>
    <recommendedName>
        <fullName evidence="3">Small GTP-binding protein domain</fullName>
    </recommendedName>
</protein>
<dbReference type="OrthoDB" id="25896at2759"/>
<gene>
    <name evidence="1" type="ORF">EDEG_03795</name>
</gene>
<accession>J8ZPQ0</accession>
<evidence type="ECO:0000313" key="1">
    <source>
        <dbReference type="EMBL" id="EJW01663.1"/>
    </source>
</evidence>
<dbReference type="GO" id="GO:0003924">
    <property type="term" value="F:GTPase activity"/>
    <property type="evidence" value="ECO:0007669"/>
    <property type="project" value="InterPro"/>
</dbReference>
<dbReference type="GO" id="GO:0005525">
    <property type="term" value="F:GTP binding"/>
    <property type="evidence" value="ECO:0007669"/>
    <property type="project" value="InterPro"/>
</dbReference>
<dbReference type="SMART" id="SM00175">
    <property type="entry name" value="RAB"/>
    <property type="match status" value="1"/>
</dbReference>
<comment type="caution">
    <text evidence="1">The sequence shown here is derived from an EMBL/GenBank/DDBJ whole genome shotgun (WGS) entry which is preliminary data.</text>
</comment>
<dbReference type="InParanoid" id="J8ZPQ0"/>
<sequence>MTLYRKYVFVGDKGVGKSSLLKKFKTVFDVYTLNTEFTSFQLYDYSVDEVHCEVEMIKPSDEITDIVYQKYVLEDAEVIFFCYDVSNIESFFNLYRNYQYLFSNRDPLKVYMLLGLKADKLFNFGTKNALSDIELQRFIRKAGIDCFLYVSAYNEFNLKKMLAEATYAMNRRHSLYDSYGCCLSYLFRWLYYTGGFIFSTNL</sequence>
<reference evidence="2" key="2">
    <citation type="submission" date="2015-07" db="EMBL/GenBank/DDBJ databases">
        <title>Contrasting host-pathogen interactions and genome evolution in two generalist and specialist microsporidian pathogens of mosquitoes.</title>
        <authorList>
            <consortium name="The Broad Institute Genomics Platform"/>
            <consortium name="The Broad Institute Genome Sequencing Center for Infectious Disease"/>
            <person name="Cuomo C.A."/>
            <person name="Sanscrainte N.D."/>
            <person name="Goldberg J.M."/>
            <person name="Heiman D."/>
            <person name="Young S."/>
            <person name="Zeng Q."/>
            <person name="Becnel J.J."/>
            <person name="Birren B.W."/>
        </authorList>
    </citation>
    <scope>NUCLEOTIDE SEQUENCE [LARGE SCALE GENOMIC DNA]</scope>
    <source>
        <strain evidence="2">USNM 41457</strain>
    </source>
</reference>
<dbReference type="Pfam" id="PF00071">
    <property type="entry name" value="Ras"/>
    <property type="match status" value="1"/>
</dbReference>
<dbReference type="SUPFAM" id="SSF52540">
    <property type="entry name" value="P-loop containing nucleoside triphosphate hydrolases"/>
    <property type="match status" value="1"/>
</dbReference>
<dbReference type="InterPro" id="IPR001806">
    <property type="entry name" value="Small_GTPase"/>
</dbReference>
<proteinExistence type="predicted"/>
<keyword evidence="2" id="KW-1185">Reference proteome</keyword>
<dbReference type="AlphaFoldDB" id="J8ZPQ0"/>
<reference evidence="1 2" key="1">
    <citation type="submission" date="2011-08" db="EMBL/GenBank/DDBJ databases">
        <authorList>
            <person name="Liu Z.J."/>
            <person name="Shi F.L."/>
            <person name="Lu J.Q."/>
            <person name="Li M."/>
            <person name="Wang Z.L."/>
        </authorList>
    </citation>
    <scope>NUCLEOTIDE SEQUENCE [LARGE SCALE GENOMIC DNA]</scope>
    <source>
        <strain evidence="1 2">USNM 41457</strain>
    </source>
</reference>
<dbReference type="InterPro" id="IPR050209">
    <property type="entry name" value="Rab_GTPases_membrane_traffic"/>
</dbReference>
<dbReference type="EMBL" id="AFBI03000124">
    <property type="protein sequence ID" value="EJW01663.1"/>
    <property type="molecule type" value="Genomic_DNA"/>
</dbReference>